<evidence type="ECO:0000313" key="1">
    <source>
        <dbReference type="EMBL" id="GIQ83143.1"/>
    </source>
</evidence>
<dbReference type="Gene3D" id="2.120.10.80">
    <property type="entry name" value="Kelch-type beta propeller"/>
    <property type="match status" value="1"/>
</dbReference>
<dbReference type="InterPro" id="IPR015915">
    <property type="entry name" value="Kelch-typ_b-propeller"/>
</dbReference>
<evidence type="ECO:0000313" key="2">
    <source>
        <dbReference type="Proteomes" id="UP000265618"/>
    </source>
</evidence>
<sequence>MPRILSITDLESGVGSLLRLEAVPVPWPRCPLGQGFPSEMMGPNTVRNTCNDRLYTLEYSADGSPSLRSAGVWVKPESVSYSSVHTDRALYSMPYVSPYIRDVSPDVMVKPHDAGDWRRVTPMHGPVLCDATNLFNVNGRIFRDSRHYTQLWLYDPDSEEWQRLGTKPEGILPGRRIYMRPFVLGDSVVLFISMRRRSRCQRIRRPQTAGGRNQTRNPTALMGMERGGIW</sequence>
<dbReference type="AlphaFoldDB" id="A0A9K3GHF9"/>
<dbReference type="SUPFAM" id="SSF117281">
    <property type="entry name" value="Kelch motif"/>
    <property type="match status" value="1"/>
</dbReference>
<keyword evidence="2" id="KW-1185">Reference proteome</keyword>
<reference evidence="1 2" key="1">
    <citation type="journal article" date="2018" name="PLoS ONE">
        <title>The draft genome of Kipferlia bialata reveals reductive genome evolution in fornicate parasites.</title>
        <authorList>
            <person name="Tanifuji G."/>
            <person name="Takabayashi S."/>
            <person name="Kume K."/>
            <person name="Takagi M."/>
            <person name="Nakayama T."/>
            <person name="Kamikawa R."/>
            <person name="Inagaki Y."/>
            <person name="Hashimoto T."/>
        </authorList>
    </citation>
    <scope>NUCLEOTIDE SEQUENCE [LARGE SCALE GENOMIC DNA]</scope>
    <source>
        <strain evidence="1">NY0173</strain>
    </source>
</reference>
<comment type="caution">
    <text evidence="1">The sequence shown here is derived from an EMBL/GenBank/DDBJ whole genome shotgun (WGS) entry which is preliminary data.</text>
</comment>
<protein>
    <submittedName>
        <fullName evidence="1">Uncharacterized protein</fullName>
    </submittedName>
</protein>
<gene>
    <name evidence="1" type="ORF">KIPB_004414</name>
</gene>
<name>A0A9K3GHF9_9EUKA</name>
<dbReference type="Proteomes" id="UP000265618">
    <property type="component" value="Unassembled WGS sequence"/>
</dbReference>
<dbReference type="EMBL" id="BDIP01000942">
    <property type="protein sequence ID" value="GIQ83143.1"/>
    <property type="molecule type" value="Genomic_DNA"/>
</dbReference>
<accession>A0A9K3GHF9</accession>
<proteinExistence type="predicted"/>
<organism evidence="1 2">
    <name type="scientific">Kipferlia bialata</name>
    <dbReference type="NCBI Taxonomy" id="797122"/>
    <lineage>
        <taxon>Eukaryota</taxon>
        <taxon>Metamonada</taxon>
        <taxon>Carpediemonas-like organisms</taxon>
        <taxon>Kipferlia</taxon>
    </lineage>
</organism>